<gene>
    <name evidence="2" type="ORF">EV199_5704</name>
</gene>
<dbReference type="PROSITE" id="PS51257">
    <property type="entry name" value="PROKAR_LIPOPROTEIN"/>
    <property type="match status" value="1"/>
</dbReference>
<name>A0A4V2EZ77_9BACT</name>
<dbReference type="RefSeq" id="WP_130544188.1">
    <property type="nucleotide sequence ID" value="NZ_CP042431.1"/>
</dbReference>
<evidence type="ECO:0000256" key="1">
    <source>
        <dbReference type="SAM" id="SignalP"/>
    </source>
</evidence>
<keyword evidence="1" id="KW-0732">Signal</keyword>
<protein>
    <recommendedName>
        <fullName evidence="4">YD repeat-containing protein</fullName>
    </recommendedName>
</protein>
<keyword evidence="3" id="KW-1185">Reference proteome</keyword>
<evidence type="ECO:0008006" key="4">
    <source>
        <dbReference type="Google" id="ProtNLM"/>
    </source>
</evidence>
<dbReference type="OrthoDB" id="962484at2"/>
<comment type="caution">
    <text evidence="2">The sequence shown here is derived from an EMBL/GenBank/DDBJ whole genome shotgun (WGS) entry which is preliminary data.</text>
</comment>
<proteinExistence type="predicted"/>
<evidence type="ECO:0000313" key="3">
    <source>
        <dbReference type="Proteomes" id="UP000293874"/>
    </source>
</evidence>
<dbReference type="Proteomes" id="UP000293874">
    <property type="component" value="Unassembled WGS sequence"/>
</dbReference>
<organism evidence="2 3">
    <name type="scientific">Pseudobacter ginsenosidimutans</name>
    <dbReference type="NCBI Taxonomy" id="661488"/>
    <lineage>
        <taxon>Bacteria</taxon>
        <taxon>Pseudomonadati</taxon>
        <taxon>Bacteroidota</taxon>
        <taxon>Chitinophagia</taxon>
        <taxon>Chitinophagales</taxon>
        <taxon>Chitinophagaceae</taxon>
        <taxon>Pseudobacter</taxon>
    </lineage>
</organism>
<accession>A0A4V2EZ77</accession>
<reference evidence="2 3" key="1">
    <citation type="submission" date="2019-02" db="EMBL/GenBank/DDBJ databases">
        <title>Genomic Encyclopedia of Type Strains, Phase IV (KMG-IV): sequencing the most valuable type-strain genomes for metagenomic binning, comparative biology and taxonomic classification.</title>
        <authorList>
            <person name="Goeker M."/>
        </authorList>
    </citation>
    <scope>NUCLEOTIDE SEQUENCE [LARGE SCALE GENOMIC DNA]</scope>
    <source>
        <strain evidence="2 3">DSM 18116</strain>
    </source>
</reference>
<feature type="signal peptide" evidence="1">
    <location>
        <begin position="1"/>
        <end position="19"/>
    </location>
</feature>
<dbReference type="EMBL" id="SGXA01000005">
    <property type="protein sequence ID" value="RZS65530.1"/>
    <property type="molecule type" value="Genomic_DNA"/>
</dbReference>
<sequence length="278" mass="31763">MRSLSVLVLSALVALSSCSKEKSIDTTDGTGNPGSGGVNGNCNDIVQKIKRIQFTAESDSYVEATWNTDGSINSIKINEPLTEYRTINMIYSGGKIVEGELLFNETGDVYDTVVFRYDAAGRVDSMHLKNDDGFGIRLRYNNDKLVKLERYNTPTEIYFYWDLQTDAGNNITGGEEYWYDGSAFKKESTYTYKRDDRKNPFKDLAPYMFYLDDAYGIFRYWGNNNYTDQRWQDHTGLGADITSGLKYTYNTNCYPESSLMTVLGFPVFTDPDYLYTYY</sequence>
<dbReference type="AlphaFoldDB" id="A0A4V2EZ77"/>
<feature type="chain" id="PRO_5020433781" description="YD repeat-containing protein" evidence="1">
    <location>
        <begin position="20"/>
        <end position="278"/>
    </location>
</feature>
<evidence type="ECO:0000313" key="2">
    <source>
        <dbReference type="EMBL" id="RZS65530.1"/>
    </source>
</evidence>